<proteinExistence type="predicted"/>
<reference evidence="2 3" key="1">
    <citation type="submission" date="2011-08" db="EMBL/GenBank/DDBJ databases">
        <authorList>
            <person name="Liu Z.J."/>
            <person name="Shi F.L."/>
            <person name="Lu J.Q."/>
            <person name="Li M."/>
            <person name="Wang Z.L."/>
        </authorList>
    </citation>
    <scope>NUCLEOTIDE SEQUENCE [LARGE SCALE GENOMIC DNA]</scope>
    <source>
        <strain evidence="2 3">USNM 41457</strain>
    </source>
</reference>
<dbReference type="HOGENOM" id="CLU_2108969_0_0_1"/>
<accession>J9DBU4</accession>
<feature type="compositionally biased region" description="Basic and acidic residues" evidence="1">
    <location>
        <begin position="104"/>
        <end position="115"/>
    </location>
</feature>
<reference evidence="3" key="2">
    <citation type="submission" date="2015-07" db="EMBL/GenBank/DDBJ databases">
        <title>Contrasting host-pathogen interactions and genome evolution in two generalist and specialist microsporidian pathogens of mosquitoes.</title>
        <authorList>
            <consortium name="The Broad Institute Genomics Platform"/>
            <consortium name="The Broad Institute Genome Sequencing Center for Infectious Disease"/>
            <person name="Cuomo C.A."/>
            <person name="Sanscrainte N.D."/>
            <person name="Goldberg J.M."/>
            <person name="Heiman D."/>
            <person name="Young S."/>
            <person name="Zeng Q."/>
            <person name="Becnel J.J."/>
            <person name="Birren B.W."/>
        </authorList>
    </citation>
    <scope>NUCLEOTIDE SEQUENCE [LARGE SCALE GENOMIC DNA]</scope>
    <source>
        <strain evidence="3">USNM 41457</strain>
    </source>
</reference>
<dbReference type="VEuPathDB" id="MicrosporidiaDB:EDEG_00081"/>
<dbReference type="AlphaFoldDB" id="J9DBU4"/>
<name>J9DBU4_EDHAE</name>
<dbReference type="Proteomes" id="UP000003163">
    <property type="component" value="Unassembled WGS sequence"/>
</dbReference>
<sequence>MKKKLRYTVFLLCSISFVCFLHKILPFFSLSHKSTQKRYFLKQIFENILSDIKNKNLKVKDAKIDRKSTISTRKEFSSETEKNMNAHQEGEIEQSSSEILVDLSKSDDDKLDNVE</sequence>
<feature type="compositionally biased region" description="Basic and acidic residues" evidence="1">
    <location>
        <begin position="74"/>
        <end position="90"/>
    </location>
</feature>
<keyword evidence="3" id="KW-1185">Reference proteome</keyword>
<evidence type="ECO:0000256" key="1">
    <source>
        <dbReference type="SAM" id="MobiDB-lite"/>
    </source>
</evidence>
<dbReference type="InParanoid" id="J9DBU4"/>
<gene>
    <name evidence="2" type="ORF">EDEG_00081</name>
</gene>
<comment type="caution">
    <text evidence="2">The sequence shown here is derived from an EMBL/GenBank/DDBJ whole genome shotgun (WGS) entry which is preliminary data.</text>
</comment>
<organism evidence="2 3">
    <name type="scientific">Edhazardia aedis (strain USNM 41457)</name>
    <name type="common">Microsporidian parasite</name>
    <dbReference type="NCBI Taxonomy" id="1003232"/>
    <lineage>
        <taxon>Eukaryota</taxon>
        <taxon>Fungi</taxon>
        <taxon>Fungi incertae sedis</taxon>
        <taxon>Microsporidia</taxon>
        <taxon>Edhazardia</taxon>
    </lineage>
</organism>
<evidence type="ECO:0000313" key="3">
    <source>
        <dbReference type="Proteomes" id="UP000003163"/>
    </source>
</evidence>
<protein>
    <submittedName>
        <fullName evidence="2">Uncharacterized protein</fullName>
    </submittedName>
</protein>
<feature type="compositionally biased region" description="Low complexity" evidence="1">
    <location>
        <begin position="93"/>
        <end position="103"/>
    </location>
</feature>
<feature type="region of interest" description="Disordered" evidence="1">
    <location>
        <begin position="74"/>
        <end position="115"/>
    </location>
</feature>
<dbReference type="EMBL" id="AFBI03000001">
    <property type="protein sequence ID" value="EJW04964.1"/>
    <property type="molecule type" value="Genomic_DNA"/>
</dbReference>
<evidence type="ECO:0000313" key="2">
    <source>
        <dbReference type="EMBL" id="EJW04964.1"/>
    </source>
</evidence>